<reference evidence="1 2" key="1">
    <citation type="journal article" date="2019" name="Commun. Biol.">
        <title>The bagworm genome reveals a unique fibroin gene that provides high tensile strength.</title>
        <authorList>
            <person name="Kono N."/>
            <person name="Nakamura H."/>
            <person name="Ohtoshi R."/>
            <person name="Tomita M."/>
            <person name="Numata K."/>
            <person name="Arakawa K."/>
        </authorList>
    </citation>
    <scope>NUCLEOTIDE SEQUENCE [LARGE SCALE GENOMIC DNA]</scope>
</reference>
<comment type="caution">
    <text evidence="1">The sequence shown here is derived from an EMBL/GenBank/DDBJ whole genome shotgun (WGS) entry which is preliminary data.</text>
</comment>
<keyword evidence="2" id="KW-1185">Reference proteome</keyword>
<gene>
    <name evidence="1" type="ORF">EVAR_49425_1</name>
</gene>
<dbReference type="Proteomes" id="UP000299102">
    <property type="component" value="Unassembled WGS sequence"/>
</dbReference>
<protein>
    <submittedName>
        <fullName evidence="1">Retrovirus-related Pol polyprotein from type-1 retrotransposable element R1 3</fullName>
    </submittedName>
</protein>
<dbReference type="AlphaFoldDB" id="A0A4C1YTY7"/>
<proteinExistence type="predicted"/>
<dbReference type="OrthoDB" id="411871at2759"/>
<accession>A0A4C1YTY7</accession>
<organism evidence="1 2">
    <name type="scientific">Eumeta variegata</name>
    <name type="common">Bagworm moth</name>
    <name type="synonym">Eumeta japonica</name>
    <dbReference type="NCBI Taxonomy" id="151549"/>
    <lineage>
        <taxon>Eukaryota</taxon>
        <taxon>Metazoa</taxon>
        <taxon>Ecdysozoa</taxon>
        <taxon>Arthropoda</taxon>
        <taxon>Hexapoda</taxon>
        <taxon>Insecta</taxon>
        <taxon>Pterygota</taxon>
        <taxon>Neoptera</taxon>
        <taxon>Endopterygota</taxon>
        <taxon>Lepidoptera</taxon>
        <taxon>Glossata</taxon>
        <taxon>Ditrysia</taxon>
        <taxon>Tineoidea</taxon>
        <taxon>Psychidae</taxon>
        <taxon>Oiketicinae</taxon>
        <taxon>Eumeta</taxon>
    </lineage>
</organism>
<evidence type="ECO:0000313" key="1">
    <source>
        <dbReference type="EMBL" id="GBP79726.1"/>
    </source>
</evidence>
<evidence type="ECO:0000313" key="2">
    <source>
        <dbReference type="Proteomes" id="UP000299102"/>
    </source>
</evidence>
<name>A0A4C1YTY7_EUMVA</name>
<sequence length="208" mass="23842">MVALQKAIRRMKTVKTGWSTFSVTPGLPWRVHAGIAGNERADELARRAALTKKTAVDYDRFPLSHAKKVIRAASLEEWQQRYTEGSTGEITKRLFRRVEQAYRVLRNIDMTSQVAQTLTAHVRLAQYLSEFRLRDSPHCACDLAKIQDVLHVLEDCDMFLRERAALEAEIGVLISGRHLPKILDDAHKRGKFIKYCKNIVNRCNKINL</sequence>
<dbReference type="EMBL" id="BGZK01001427">
    <property type="protein sequence ID" value="GBP79726.1"/>
    <property type="molecule type" value="Genomic_DNA"/>
</dbReference>